<feature type="compositionally biased region" description="Polar residues" evidence="1">
    <location>
        <begin position="96"/>
        <end position="109"/>
    </location>
</feature>
<accession>A0A8J5T7A4</accession>
<feature type="compositionally biased region" description="Low complexity" evidence="1">
    <location>
        <begin position="76"/>
        <end position="94"/>
    </location>
</feature>
<dbReference type="Proteomes" id="UP000747542">
    <property type="component" value="Unassembled WGS sequence"/>
</dbReference>
<reference evidence="3" key="1">
    <citation type="journal article" date="2021" name="Sci. Adv.">
        <title>The American lobster genome reveals insights on longevity, neural, and immune adaptations.</title>
        <authorList>
            <person name="Polinski J.M."/>
            <person name="Zimin A.V."/>
            <person name="Clark K.F."/>
            <person name="Kohn A.B."/>
            <person name="Sadowski N."/>
            <person name="Timp W."/>
            <person name="Ptitsyn A."/>
            <person name="Khanna P."/>
            <person name="Romanova D.Y."/>
            <person name="Williams P."/>
            <person name="Greenwood S.J."/>
            <person name="Moroz L.L."/>
            <person name="Walt D.R."/>
            <person name="Bodnar A.G."/>
        </authorList>
    </citation>
    <scope>NUCLEOTIDE SEQUENCE</scope>
    <source>
        <strain evidence="3">GMGI-L3</strain>
    </source>
</reference>
<evidence type="ECO:0000256" key="2">
    <source>
        <dbReference type="SAM" id="SignalP"/>
    </source>
</evidence>
<gene>
    <name evidence="3" type="ORF">Hamer_G024230</name>
</gene>
<feature type="signal peptide" evidence="2">
    <location>
        <begin position="1"/>
        <end position="29"/>
    </location>
</feature>
<comment type="caution">
    <text evidence="3">The sequence shown here is derived from an EMBL/GenBank/DDBJ whole genome shotgun (WGS) entry which is preliminary data.</text>
</comment>
<proteinExistence type="predicted"/>
<dbReference type="EMBL" id="JAHLQT010009300">
    <property type="protein sequence ID" value="KAG7173609.1"/>
    <property type="molecule type" value="Genomic_DNA"/>
</dbReference>
<sequence>MCAVGGSRTSRWPLVVVIMVLVAAARTKGDIIYAETATIAFDIWATDLRPGFTLTEKTINDRICFCKTHSPNIQASTTSFTSPTSSLPTNSLSSGVLPSSNLPTTSSGSDGYKASSIEYFYFSEYNYIRNHPKKH</sequence>
<feature type="chain" id="PRO_5035243937" evidence="2">
    <location>
        <begin position="30"/>
        <end position="135"/>
    </location>
</feature>
<keyword evidence="2" id="KW-0732">Signal</keyword>
<evidence type="ECO:0000256" key="1">
    <source>
        <dbReference type="SAM" id="MobiDB-lite"/>
    </source>
</evidence>
<name>A0A8J5T7A4_HOMAM</name>
<evidence type="ECO:0000313" key="3">
    <source>
        <dbReference type="EMBL" id="KAG7173609.1"/>
    </source>
</evidence>
<keyword evidence="4" id="KW-1185">Reference proteome</keyword>
<organism evidence="3 4">
    <name type="scientific">Homarus americanus</name>
    <name type="common">American lobster</name>
    <dbReference type="NCBI Taxonomy" id="6706"/>
    <lineage>
        <taxon>Eukaryota</taxon>
        <taxon>Metazoa</taxon>
        <taxon>Ecdysozoa</taxon>
        <taxon>Arthropoda</taxon>
        <taxon>Crustacea</taxon>
        <taxon>Multicrustacea</taxon>
        <taxon>Malacostraca</taxon>
        <taxon>Eumalacostraca</taxon>
        <taxon>Eucarida</taxon>
        <taxon>Decapoda</taxon>
        <taxon>Pleocyemata</taxon>
        <taxon>Astacidea</taxon>
        <taxon>Nephropoidea</taxon>
        <taxon>Nephropidae</taxon>
        <taxon>Homarus</taxon>
    </lineage>
</organism>
<protein>
    <submittedName>
        <fullName evidence="3">Putative cell wall protein DAN4-like 2</fullName>
    </submittedName>
</protein>
<evidence type="ECO:0000313" key="4">
    <source>
        <dbReference type="Proteomes" id="UP000747542"/>
    </source>
</evidence>
<feature type="region of interest" description="Disordered" evidence="1">
    <location>
        <begin position="74"/>
        <end position="109"/>
    </location>
</feature>
<dbReference type="AlphaFoldDB" id="A0A8J5T7A4"/>